<evidence type="ECO:0000313" key="4">
    <source>
        <dbReference type="EMBL" id="HGY55781.1"/>
    </source>
</evidence>
<comment type="caution">
    <text evidence="4">The sequence shown here is derived from an EMBL/GenBank/DDBJ whole genome shotgun (WGS) entry which is preliminary data.</text>
</comment>
<dbReference type="PANTHER" id="PTHR35038">
    <property type="entry name" value="DISSIMILATORY SULFITE REDUCTASE SIRA"/>
    <property type="match status" value="1"/>
</dbReference>
<evidence type="ECO:0000256" key="2">
    <source>
        <dbReference type="SAM" id="SignalP"/>
    </source>
</evidence>
<reference evidence="4" key="1">
    <citation type="journal article" date="2020" name="mSystems">
        <title>Genome- and Community-Level Interaction Insights into Carbon Utilization and Element Cycling Functions of Hydrothermarchaeota in Hydrothermal Sediment.</title>
        <authorList>
            <person name="Zhou Z."/>
            <person name="Liu Y."/>
            <person name="Xu W."/>
            <person name="Pan J."/>
            <person name="Luo Z.H."/>
            <person name="Li M."/>
        </authorList>
    </citation>
    <scope>NUCLEOTIDE SEQUENCE [LARGE SCALE GENOMIC DNA]</scope>
    <source>
        <strain evidence="4">HyVt-577</strain>
    </source>
</reference>
<feature type="signal peptide" evidence="2">
    <location>
        <begin position="1"/>
        <end position="24"/>
    </location>
</feature>
<evidence type="ECO:0000256" key="1">
    <source>
        <dbReference type="ARBA" id="ARBA00022729"/>
    </source>
</evidence>
<sequence length="192" mass="21501">MQRILSIILMALVTTMFFSSTATASDFKYVGVKKCKTCHKKEKYGDQYGIWLKGPHAKALESLSSEKALKYAKENGIADPAKEPKCLKCHATMASVKKEEIDPKGKLTMEEGVSCESCHGPGSKYKSGKIMKKKIYDKDYDAAHKAALAAGLVVPDEKVCLTCHNDKNPFHKEFKFAERVKKIEHPVPYRKK</sequence>
<dbReference type="SUPFAM" id="SSF48695">
    <property type="entry name" value="Multiheme cytochromes"/>
    <property type="match status" value="1"/>
</dbReference>
<dbReference type="InterPro" id="IPR023155">
    <property type="entry name" value="Cyt_c-552/4"/>
</dbReference>
<keyword evidence="1 2" id="KW-0732">Signal</keyword>
<feature type="chain" id="PRO_5030942178" evidence="2">
    <location>
        <begin position="25"/>
        <end position="192"/>
    </location>
</feature>
<dbReference type="EMBL" id="DRQG01000083">
    <property type="protein sequence ID" value="HGY55781.1"/>
    <property type="molecule type" value="Genomic_DNA"/>
</dbReference>
<dbReference type="Gene3D" id="1.10.1130.10">
    <property type="entry name" value="Flavocytochrome C3, Chain A"/>
    <property type="match status" value="1"/>
</dbReference>
<dbReference type="InterPro" id="IPR051829">
    <property type="entry name" value="Multiheme_Cytochr_ET"/>
</dbReference>
<evidence type="ECO:0000259" key="3">
    <source>
        <dbReference type="Pfam" id="PF13435"/>
    </source>
</evidence>
<dbReference type="AlphaFoldDB" id="A0A7V4U0J5"/>
<gene>
    <name evidence="4" type="ORF">ENK44_08775</name>
</gene>
<dbReference type="Pfam" id="PF13435">
    <property type="entry name" value="Cytochrome_C554"/>
    <property type="match status" value="1"/>
</dbReference>
<protein>
    <submittedName>
        <fullName evidence="4">Cytochrome C554</fullName>
    </submittedName>
</protein>
<accession>A0A7V4U0J5</accession>
<name>A0A7V4U0J5_CALAY</name>
<feature type="domain" description="Cytochrome c-552/4" evidence="3">
    <location>
        <begin position="34"/>
        <end position="120"/>
    </location>
</feature>
<organism evidence="4">
    <name type="scientific">Caldithrix abyssi</name>
    <dbReference type="NCBI Taxonomy" id="187145"/>
    <lineage>
        <taxon>Bacteria</taxon>
        <taxon>Pseudomonadati</taxon>
        <taxon>Calditrichota</taxon>
        <taxon>Calditrichia</taxon>
        <taxon>Calditrichales</taxon>
        <taxon>Calditrichaceae</taxon>
        <taxon>Caldithrix</taxon>
    </lineage>
</organism>
<dbReference type="Proteomes" id="UP000885779">
    <property type="component" value="Unassembled WGS sequence"/>
</dbReference>
<dbReference type="InterPro" id="IPR036280">
    <property type="entry name" value="Multihaem_cyt_sf"/>
</dbReference>
<proteinExistence type="predicted"/>